<evidence type="ECO:0000313" key="2">
    <source>
        <dbReference type="EMBL" id="MBC5670835.1"/>
    </source>
</evidence>
<dbReference type="RefSeq" id="WP_054353268.1">
    <property type="nucleotide sequence ID" value="NZ_JACOOU010000001.1"/>
</dbReference>
<proteinExistence type="predicted"/>
<keyword evidence="3" id="KW-1185">Reference proteome</keyword>
<keyword evidence="1" id="KW-0472">Membrane</keyword>
<evidence type="ECO:0008006" key="4">
    <source>
        <dbReference type="Google" id="ProtNLM"/>
    </source>
</evidence>
<dbReference type="Proteomes" id="UP000654573">
    <property type="component" value="Unassembled WGS sequence"/>
</dbReference>
<gene>
    <name evidence="2" type="ORF">H8S76_01095</name>
</gene>
<name>A0ABR7F6J5_9FIRM</name>
<comment type="caution">
    <text evidence="2">The sequence shown here is derived from an EMBL/GenBank/DDBJ whole genome shotgun (WGS) entry which is preliminary data.</text>
</comment>
<sequence>MDISTIVNIILCVLSFILAAISVVTVVITLRQNNKMIEESTRPVISVYTDEINAGNPFFYLIVKNFGKSPAYITKFEYDFDFKGCYKIRNDKDYLEGLNNAVLAPGQSRICTLDYAKIDKEVTFTLEYHSGAKKVYSDKFTIDLKAGVSMPYGKVATEGKELRTISYALQEMLQKNL</sequence>
<evidence type="ECO:0000256" key="1">
    <source>
        <dbReference type="SAM" id="Phobius"/>
    </source>
</evidence>
<evidence type="ECO:0000313" key="3">
    <source>
        <dbReference type="Proteomes" id="UP000654573"/>
    </source>
</evidence>
<dbReference type="EMBL" id="JACOOU010000001">
    <property type="protein sequence ID" value="MBC5670835.1"/>
    <property type="molecule type" value="Genomic_DNA"/>
</dbReference>
<reference evidence="2 3" key="1">
    <citation type="submission" date="2020-08" db="EMBL/GenBank/DDBJ databases">
        <title>Genome public.</title>
        <authorList>
            <person name="Liu C."/>
            <person name="Sun Q."/>
        </authorList>
    </citation>
    <scope>NUCLEOTIDE SEQUENCE [LARGE SCALE GENOMIC DNA]</scope>
    <source>
        <strain evidence="2 3">NSJ-34</strain>
    </source>
</reference>
<keyword evidence="1" id="KW-0812">Transmembrane</keyword>
<feature type="transmembrane region" description="Helical" evidence="1">
    <location>
        <begin position="6"/>
        <end position="30"/>
    </location>
</feature>
<accession>A0ABR7F6J5</accession>
<organism evidence="2 3">
    <name type="scientific">Blautia celeris</name>
    <dbReference type="NCBI Taxonomy" id="2763026"/>
    <lineage>
        <taxon>Bacteria</taxon>
        <taxon>Bacillati</taxon>
        <taxon>Bacillota</taxon>
        <taxon>Clostridia</taxon>
        <taxon>Lachnospirales</taxon>
        <taxon>Lachnospiraceae</taxon>
        <taxon>Blautia</taxon>
    </lineage>
</organism>
<protein>
    <recommendedName>
        <fullName evidence="4">DUF4352 domain-containing protein</fullName>
    </recommendedName>
</protein>
<keyword evidence="1" id="KW-1133">Transmembrane helix</keyword>